<dbReference type="Gene3D" id="3.40.50.2300">
    <property type="match status" value="1"/>
</dbReference>
<evidence type="ECO:0000313" key="3">
    <source>
        <dbReference type="EMBL" id="TQD48325.1"/>
    </source>
</evidence>
<name>A0A508AMJ4_9GAMM</name>
<dbReference type="AlphaFoldDB" id="A0A508AMJ4"/>
<keyword evidence="4" id="KW-1185">Reference proteome</keyword>
<sequence length="144" mass="15722">MGRVQRDPRGLSLNLSGEDGGPLRLLLIEDSADDAELTTLELADAGIEFHYVRVQDEHALLRALDDFNPQCVLSDLNLPGFSGEQALELVRTHAPRVPFVYVSDGWLDDLPAHRPGGLAPADAQLPKSELQLLPGLLAELLQPR</sequence>
<dbReference type="CDD" id="cd00156">
    <property type="entry name" value="REC"/>
    <property type="match status" value="1"/>
</dbReference>
<comment type="caution">
    <text evidence="3">The sequence shown here is derived from an EMBL/GenBank/DDBJ whole genome shotgun (WGS) entry which is preliminary data.</text>
</comment>
<accession>A0A508AMJ4</accession>
<dbReference type="InterPro" id="IPR011006">
    <property type="entry name" value="CheY-like_superfamily"/>
</dbReference>
<dbReference type="OrthoDB" id="9776727at2"/>
<dbReference type="Pfam" id="PF00072">
    <property type="entry name" value="Response_reg"/>
    <property type="match status" value="1"/>
</dbReference>
<evidence type="ECO:0000256" key="1">
    <source>
        <dbReference type="PROSITE-ProRule" id="PRU00169"/>
    </source>
</evidence>
<dbReference type="InterPro" id="IPR001789">
    <property type="entry name" value="Sig_transdc_resp-reg_receiver"/>
</dbReference>
<dbReference type="Proteomes" id="UP000318212">
    <property type="component" value="Unassembled WGS sequence"/>
</dbReference>
<dbReference type="GO" id="GO:0000160">
    <property type="term" value="P:phosphorelay signal transduction system"/>
    <property type="evidence" value="ECO:0007669"/>
    <property type="project" value="InterPro"/>
</dbReference>
<dbReference type="SUPFAM" id="SSF52172">
    <property type="entry name" value="CheY-like"/>
    <property type="match status" value="1"/>
</dbReference>
<feature type="domain" description="Response regulatory" evidence="2">
    <location>
        <begin position="24"/>
        <end position="142"/>
    </location>
</feature>
<keyword evidence="1" id="KW-0597">Phosphoprotein</keyword>
<evidence type="ECO:0000259" key="2">
    <source>
        <dbReference type="PROSITE" id="PS50110"/>
    </source>
</evidence>
<protein>
    <submittedName>
        <fullName evidence="3">Response regulator</fullName>
    </submittedName>
</protein>
<dbReference type="SMART" id="SM00448">
    <property type="entry name" value="REC"/>
    <property type="match status" value="1"/>
</dbReference>
<reference evidence="3 4" key="1">
    <citation type="submission" date="2019-06" db="EMBL/GenBank/DDBJ databases">
        <title>Lysobacter alkalisoli sp. nov. isolated from saline soil.</title>
        <authorList>
            <person name="Sun J.-Q."/>
            <person name="Xu L."/>
        </authorList>
    </citation>
    <scope>NUCLEOTIDE SEQUENCE [LARGE SCALE GENOMIC DNA]</scope>
    <source>
        <strain evidence="3 4">JCM 31130</strain>
    </source>
</reference>
<dbReference type="EMBL" id="VICE01000048">
    <property type="protein sequence ID" value="TQD48325.1"/>
    <property type="molecule type" value="Genomic_DNA"/>
</dbReference>
<organism evidence="3 4">
    <name type="scientific">Marilutibacter aestuarii</name>
    <dbReference type="NCBI Taxonomy" id="1706195"/>
    <lineage>
        <taxon>Bacteria</taxon>
        <taxon>Pseudomonadati</taxon>
        <taxon>Pseudomonadota</taxon>
        <taxon>Gammaproteobacteria</taxon>
        <taxon>Lysobacterales</taxon>
        <taxon>Lysobacteraceae</taxon>
        <taxon>Marilutibacter</taxon>
    </lineage>
</organism>
<proteinExistence type="predicted"/>
<feature type="modified residue" description="4-aspartylphosphate" evidence="1">
    <location>
        <position position="75"/>
    </location>
</feature>
<evidence type="ECO:0000313" key="4">
    <source>
        <dbReference type="Proteomes" id="UP000318212"/>
    </source>
</evidence>
<dbReference type="PROSITE" id="PS50110">
    <property type="entry name" value="RESPONSE_REGULATORY"/>
    <property type="match status" value="1"/>
</dbReference>
<gene>
    <name evidence="3" type="ORF">FKV25_05125</name>
</gene>